<feature type="compositionally biased region" description="Basic and acidic residues" evidence="1">
    <location>
        <begin position="123"/>
        <end position="138"/>
    </location>
</feature>
<gene>
    <name evidence="2" type="ORF">G3M78_00270</name>
</gene>
<dbReference type="Pfam" id="PF16258">
    <property type="entry name" value="DUF4912"/>
    <property type="match status" value="1"/>
</dbReference>
<feature type="compositionally biased region" description="Low complexity" evidence="1">
    <location>
        <begin position="281"/>
        <end position="296"/>
    </location>
</feature>
<sequence length="305" mass="34161">MSVINLEAMNKEELLKMGRLLKISMNPEDEKQKLVSLLKKSIAQKPARPRPKEADKPFKNKRARKRKPRGDSARAHQGSKGNVSPDSAARPAQTKPANPASRHRKTSGAKVQKSNHSPLVKDSPVESKTPELPDGYGDHKITALPISDTRIFCFWELQEASVQQAQKEMNLDWEQLQWTLRAQAHEGEEKRFNIFPEARKWYLDLEPAGRTWKIDIGLAGPQGQFKTISSAQAVPLIPTTPSSSRDMEWEKSDRAFWELFQASTGSKLTEQEIRSGKNPQPGSSYMDNPSSSSSPADRSKAPTHS</sequence>
<protein>
    <submittedName>
        <fullName evidence="2">DUF4912 domain-containing protein</fullName>
    </submittedName>
</protein>
<dbReference type="AlphaFoldDB" id="A0A7T0BZS6"/>
<evidence type="ECO:0000313" key="3">
    <source>
        <dbReference type="Proteomes" id="UP000594464"/>
    </source>
</evidence>
<accession>A0A7T0BZS6</accession>
<dbReference type="Proteomes" id="UP000594464">
    <property type="component" value="Chromosome"/>
</dbReference>
<feature type="compositionally biased region" description="Basic residues" evidence="1">
    <location>
        <begin position="59"/>
        <end position="68"/>
    </location>
</feature>
<feature type="region of interest" description="Disordered" evidence="1">
    <location>
        <begin position="267"/>
        <end position="305"/>
    </location>
</feature>
<proteinExistence type="predicted"/>
<reference evidence="3" key="1">
    <citation type="submission" date="2020-02" db="EMBL/GenBank/DDBJ databases">
        <title>Genomic and physiological characterization of two novel Nitrospinaceae genera.</title>
        <authorList>
            <person name="Mueller A.J."/>
            <person name="Jung M.-Y."/>
            <person name="Strachan C.R."/>
            <person name="Herbold C.W."/>
            <person name="Kirkegaard R.H."/>
            <person name="Daims H."/>
        </authorList>
    </citation>
    <scope>NUCLEOTIDE SEQUENCE [LARGE SCALE GENOMIC DNA]</scope>
</reference>
<feature type="region of interest" description="Disordered" evidence="1">
    <location>
        <begin position="35"/>
        <end position="138"/>
    </location>
</feature>
<dbReference type="EMBL" id="CP048620">
    <property type="protein sequence ID" value="QPJ63924.1"/>
    <property type="molecule type" value="Genomic_DNA"/>
</dbReference>
<dbReference type="KEGG" id="nva:G3M78_00270"/>
<evidence type="ECO:0000313" key="2">
    <source>
        <dbReference type="EMBL" id="QPJ63924.1"/>
    </source>
</evidence>
<organism evidence="2 3">
    <name type="scientific">Candidatus Nitrohelix vancouverensis</name>
    <dbReference type="NCBI Taxonomy" id="2705534"/>
    <lineage>
        <taxon>Bacteria</taxon>
        <taxon>Pseudomonadati</taxon>
        <taxon>Nitrospinota/Tectimicrobiota group</taxon>
        <taxon>Nitrospinota</taxon>
        <taxon>Nitrospinia</taxon>
        <taxon>Nitrospinales</taxon>
        <taxon>Nitrospinaceae</taxon>
        <taxon>Candidatus Nitrohelix</taxon>
    </lineage>
</organism>
<name>A0A7T0BZS6_9BACT</name>
<dbReference type="InterPro" id="IPR032585">
    <property type="entry name" value="DUF4912"/>
</dbReference>
<evidence type="ECO:0000256" key="1">
    <source>
        <dbReference type="SAM" id="MobiDB-lite"/>
    </source>
</evidence>